<organism evidence="1 2">
    <name type="scientific">Bdellovibrio bacteriovorus</name>
    <dbReference type="NCBI Taxonomy" id="959"/>
    <lineage>
        <taxon>Bacteria</taxon>
        <taxon>Pseudomonadati</taxon>
        <taxon>Bdellovibrionota</taxon>
        <taxon>Bdellovibrionia</taxon>
        <taxon>Bdellovibrionales</taxon>
        <taxon>Pseudobdellovibrionaceae</taxon>
        <taxon>Bdellovibrio</taxon>
    </lineage>
</organism>
<reference evidence="1 2" key="1">
    <citation type="submission" date="2017-04" db="EMBL/GenBank/DDBJ databases">
        <title>Whole genome sequence of Bdellovibrio bacteriovorus strain SSB218315.</title>
        <authorList>
            <person name="Oyedara O."/>
            <person name="Rodriguez-Perez M.A."/>
        </authorList>
    </citation>
    <scope>NUCLEOTIDE SEQUENCE [LARGE SCALE GENOMIC DNA]</scope>
    <source>
        <strain evidence="1 2">SSB218315</strain>
    </source>
</reference>
<dbReference type="AlphaFoldDB" id="A0A1Z3N4K5"/>
<proteinExistence type="predicted"/>
<evidence type="ECO:0008006" key="3">
    <source>
        <dbReference type="Google" id="ProtNLM"/>
    </source>
</evidence>
<dbReference type="OrthoDB" id="5289038at2"/>
<protein>
    <recommendedName>
        <fullName evidence="3">Autotransporter domain-containing protein</fullName>
    </recommendedName>
</protein>
<dbReference type="EMBL" id="CP020946">
    <property type="protein sequence ID" value="ASD62406.1"/>
    <property type="molecule type" value="Genomic_DNA"/>
</dbReference>
<evidence type="ECO:0000313" key="1">
    <source>
        <dbReference type="EMBL" id="ASD62406.1"/>
    </source>
</evidence>
<name>A0A1Z3N4K5_BDEBC</name>
<evidence type="ECO:0000313" key="2">
    <source>
        <dbReference type="Proteomes" id="UP000197003"/>
    </source>
</evidence>
<accession>A0A1Z3N4K5</accession>
<gene>
    <name evidence="1" type="ORF">B9G79_01910</name>
</gene>
<dbReference type="Proteomes" id="UP000197003">
    <property type="component" value="Chromosome"/>
</dbReference>
<sequence>MQKAEFLKDSQTVFENPAHVNSLGKYLTLEMGGSTNTAAPKAEGGLFGEELGANMGVYVGHLSPIQQSLRAGAVASENQNNPVEVFYAKDGWGASVALSNSEDKTTDVKEQYLAVRYGVDRDGMEFSGTVEAIAVTETGTDKTVGAPYITLNFEKEMGATGYFFSKFNWGSGKYEAAAGDTDVKDLGAEVGVLSRQIKNVYYGVSLAYAKRELGSEITALNLPIFAGVEAEVTSWAVVRASVSQSFLLSSVQDKNQAAPADGVITNKNDTTVAAGVGLKYNNFALDGVVAGSTTGQINGNDVLTQASITYNF</sequence>
<dbReference type="RefSeq" id="WP_088564052.1">
    <property type="nucleotide sequence ID" value="NZ_CP020946.1"/>
</dbReference>